<gene>
    <name evidence="2" type="ORF">CIG1485E_0396</name>
</gene>
<feature type="chain" id="PRO_5009743376" description="Lipoprotein" evidence="1">
    <location>
        <begin position="23"/>
        <end position="183"/>
    </location>
</feature>
<dbReference type="AlphaFoldDB" id="A0A076F7Q0"/>
<keyword evidence="1" id="KW-0732">Signal</keyword>
<evidence type="ECO:0000313" key="3">
    <source>
        <dbReference type="Proteomes" id="UP000028486"/>
    </source>
</evidence>
<evidence type="ECO:0000256" key="1">
    <source>
        <dbReference type="SAM" id="SignalP"/>
    </source>
</evidence>
<dbReference type="STRING" id="1244531.CIG2463D_0401"/>
<name>A0A076F7Q0_9BACT</name>
<dbReference type="Proteomes" id="UP000028486">
    <property type="component" value="Chromosome"/>
</dbReference>
<feature type="signal peptide" evidence="1">
    <location>
        <begin position="1"/>
        <end position="22"/>
    </location>
</feature>
<dbReference type="OrthoDB" id="5359629at2"/>
<dbReference type="PROSITE" id="PS51257">
    <property type="entry name" value="PROKAR_LIPOPROTEIN"/>
    <property type="match status" value="1"/>
</dbReference>
<dbReference type="KEGG" id="caj:CIG1485E_0396"/>
<keyword evidence="3" id="KW-1185">Reference proteome</keyword>
<protein>
    <recommendedName>
        <fullName evidence="4">Lipoprotein</fullName>
    </recommendedName>
</protein>
<evidence type="ECO:0008006" key="4">
    <source>
        <dbReference type="Google" id="ProtNLM"/>
    </source>
</evidence>
<accession>A0A076F7Q0</accession>
<reference evidence="3" key="1">
    <citation type="journal article" date="2014" name="Genome Announc.">
        <title>Complete Genome Sequence of Campylobacter iguaniorum Strain 1485ET, Isolated from a Bearded Dragon (Pogona vitticeps).</title>
        <authorList>
            <person name="Gilbert M.J."/>
            <person name="Miller W.G."/>
            <person name="Yee E."/>
            <person name="Kik M."/>
            <person name="Wagenaar J.A."/>
            <person name="Duim B."/>
        </authorList>
    </citation>
    <scope>NUCLEOTIDE SEQUENCE [LARGE SCALE GENOMIC DNA]</scope>
    <source>
        <strain evidence="3">1485E</strain>
    </source>
</reference>
<dbReference type="eggNOG" id="ENOG502ZYHR">
    <property type="taxonomic scope" value="Bacteria"/>
</dbReference>
<dbReference type="PATRIC" id="fig|1244531.5.peg.408"/>
<evidence type="ECO:0000313" key="2">
    <source>
        <dbReference type="EMBL" id="AII14265.1"/>
    </source>
</evidence>
<dbReference type="EMBL" id="CP009043">
    <property type="protein sequence ID" value="AII14265.1"/>
    <property type="molecule type" value="Genomic_DNA"/>
</dbReference>
<sequence length="183" mass="19753">MKNLVLATIFAFLVIGCSSTNSVLSLPAYEAKGISVTPGANIIINSITDKRKNTSVIATISDSKGTVDEYVTLGGDLTKWFGESLQKELLKSGASLGGGDDAKVVDITITELKANLSGYTKDNMKGNCEIYIKIYRDGMTITKRISQPQTQFAPIHTAGAFDPFVKEILDDMVRRTAKAILIN</sequence>
<dbReference type="RefSeq" id="WP_038453151.1">
    <property type="nucleotide sequence ID" value="NZ_CP009043.1"/>
</dbReference>
<proteinExistence type="predicted"/>
<dbReference type="HOGENOM" id="CLU_1451935_0_0_7"/>
<organism evidence="2 3">
    <name type="scientific">Campylobacter iguaniorum</name>
    <dbReference type="NCBI Taxonomy" id="1244531"/>
    <lineage>
        <taxon>Bacteria</taxon>
        <taxon>Pseudomonadati</taxon>
        <taxon>Campylobacterota</taxon>
        <taxon>Epsilonproteobacteria</taxon>
        <taxon>Campylobacterales</taxon>
        <taxon>Campylobacteraceae</taxon>
        <taxon>Campylobacter</taxon>
    </lineage>
</organism>